<sequence>MSITVAVFVQKKPELSSEEFQTAYDQYLPKLKATLGEEAKPESVTRYYVRKSKSDPSKPLSYTKDGDDFKYDLIAFLTFADEGVARKFQEKYAEHKDVLAGHLDKIAVVSESRLIGVSQ</sequence>
<evidence type="ECO:0000256" key="1">
    <source>
        <dbReference type="ARBA" id="ARBA00005986"/>
    </source>
</evidence>
<dbReference type="InterPro" id="IPR009799">
    <property type="entry name" value="EthD_dom"/>
</dbReference>
<comment type="similarity">
    <text evidence="1">Belongs to the tpcK family.</text>
</comment>
<dbReference type="EMBL" id="MU005617">
    <property type="protein sequence ID" value="KAF2677848.1"/>
    <property type="molecule type" value="Genomic_DNA"/>
</dbReference>
<accession>A0A6G1IID0</accession>
<dbReference type="OrthoDB" id="2519291at2759"/>
<dbReference type="Proteomes" id="UP000799291">
    <property type="component" value="Unassembled WGS sequence"/>
</dbReference>
<evidence type="ECO:0000313" key="3">
    <source>
        <dbReference type="EMBL" id="KAF2677848.1"/>
    </source>
</evidence>
<protein>
    <recommendedName>
        <fullName evidence="2">EthD domain-containing protein</fullName>
    </recommendedName>
</protein>
<organism evidence="3 4">
    <name type="scientific">Lentithecium fluviatile CBS 122367</name>
    <dbReference type="NCBI Taxonomy" id="1168545"/>
    <lineage>
        <taxon>Eukaryota</taxon>
        <taxon>Fungi</taxon>
        <taxon>Dikarya</taxon>
        <taxon>Ascomycota</taxon>
        <taxon>Pezizomycotina</taxon>
        <taxon>Dothideomycetes</taxon>
        <taxon>Pleosporomycetidae</taxon>
        <taxon>Pleosporales</taxon>
        <taxon>Massarineae</taxon>
        <taxon>Lentitheciaceae</taxon>
        <taxon>Lentithecium</taxon>
    </lineage>
</organism>
<dbReference type="AlphaFoldDB" id="A0A6G1IID0"/>
<evidence type="ECO:0000313" key="4">
    <source>
        <dbReference type="Proteomes" id="UP000799291"/>
    </source>
</evidence>
<dbReference type="Pfam" id="PF07110">
    <property type="entry name" value="EthD"/>
    <property type="match status" value="1"/>
</dbReference>
<dbReference type="Gene3D" id="3.30.70.100">
    <property type="match status" value="1"/>
</dbReference>
<feature type="domain" description="EthD" evidence="2">
    <location>
        <begin position="12"/>
        <end position="91"/>
    </location>
</feature>
<evidence type="ECO:0000259" key="2">
    <source>
        <dbReference type="Pfam" id="PF07110"/>
    </source>
</evidence>
<reference evidence="3" key="1">
    <citation type="journal article" date="2020" name="Stud. Mycol.">
        <title>101 Dothideomycetes genomes: a test case for predicting lifestyles and emergence of pathogens.</title>
        <authorList>
            <person name="Haridas S."/>
            <person name="Albert R."/>
            <person name="Binder M."/>
            <person name="Bloem J."/>
            <person name="Labutti K."/>
            <person name="Salamov A."/>
            <person name="Andreopoulos B."/>
            <person name="Baker S."/>
            <person name="Barry K."/>
            <person name="Bills G."/>
            <person name="Bluhm B."/>
            <person name="Cannon C."/>
            <person name="Castanera R."/>
            <person name="Culley D."/>
            <person name="Daum C."/>
            <person name="Ezra D."/>
            <person name="Gonzalez J."/>
            <person name="Henrissat B."/>
            <person name="Kuo A."/>
            <person name="Liang C."/>
            <person name="Lipzen A."/>
            <person name="Lutzoni F."/>
            <person name="Magnuson J."/>
            <person name="Mondo S."/>
            <person name="Nolan M."/>
            <person name="Ohm R."/>
            <person name="Pangilinan J."/>
            <person name="Park H.-J."/>
            <person name="Ramirez L."/>
            <person name="Alfaro M."/>
            <person name="Sun H."/>
            <person name="Tritt A."/>
            <person name="Yoshinaga Y."/>
            <person name="Zwiers L.-H."/>
            <person name="Turgeon B."/>
            <person name="Goodwin S."/>
            <person name="Spatafora J."/>
            <person name="Crous P."/>
            <person name="Grigoriev I."/>
        </authorList>
    </citation>
    <scope>NUCLEOTIDE SEQUENCE</scope>
    <source>
        <strain evidence="3">CBS 122367</strain>
    </source>
</reference>
<dbReference type="GO" id="GO:0016491">
    <property type="term" value="F:oxidoreductase activity"/>
    <property type="evidence" value="ECO:0007669"/>
    <property type="project" value="InterPro"/>
</dbReference>
<gene>
    <name evidence="3" type="ORF">K458DRAFT_409336</name>
</gene>
<proteinExistence type="inferred from homology"/>
<name>A0A6G1IID0_9PLEO</name>
<keyword evidence="4" id="KW-1185">Reference proteome</keyword>